<evidence type="ECO:0000313" key="2">
    <source>
        <dbReference type="EMBL" id="EGT45383.1"/>
    </source>
</evidence>
<dbReference type="HOGENOM" id="CLU_821899_0_0_1"/>
<gene>
    <name evidence="2" type="ORF">CAEBREN_03889</name>
</gene>
<dbReference type="InParanoid" id="G0P5A4"/>
<keyword evidence="3" id="KW-1185">Reference proteome</keyword>
<evidence type="ECO:0000313" key="3">
    <source>
        <dbReference type="Proteomes" id="UP000008068"/>
    </source>
</evidence>
<organism evidence="3">
    <name type="scientific">Caenorhabditis brenneri</name>
    <name type="common">Nematode worm</name>
    <dbReference type="NCBI Taxonomy" id="135651"/>
    <lineage>
        <taxon>Eukaryota</taxon>
        <taxon>Metazoa</taxon>
        <taxon>Ecdysozoa</taxon>
        <taxon>Nematoda</taxon>
        <taxon>Chromadorea</taxon>
        <taxon>Rhabditida</taxon>
        <taxon>Rhabditina</taxon>
        <taxon>Rhabditomorpha</taxon>
        <taxon>Rhabditoidea</taxon>
        <taxon>Rhabditidae</taxon>
        <taxon>Peloderinae</taxon>
        <taxon>Caenorhabditis</taxon>
    </lineage>
</organism>
<keyword evidence="1" id="KW-0175">Coiled coil</keyword>
<dbReference type="eggNOG" id="ENOG502T3II">
    <property type="taxonomic scope" value="Eukaryota"/>
</dbReference>
<name>G0P5A4_CAEBE</name>
<feature type="coiled-coil region" evidence="1">
    <location>
        <begin position="216"/>
        <end position="243"/>
    </location>
</feature>
<dbReference type="Proteomes" id="UP000008068">
    <property type="component" value="Unassembled WGS sequence"/>
</dbReference>
<accession>G0P5A4</accession>
<reference evidence="3" key="1">
    <citation type="submission" date="2011-07" db="EMBL/GenBank/DDBJ databases">
        <authorList>
            <consortium name="Caenorhabditis brenneri Sequencing and Analysis Consortium"/>
            <person name="Wilson R.K."/>
        </authorList>
    </citation>
    <scope>NUCLEOTIDE SEQUENCE [LARGE SCALE GENOMIC DNA]</scope>
    <source>
        <strain evidence="3">PB2801</strain>
    </source>
</reference>
<protein>
    <submittedName>
        <fullName evidence="2">Uncharacterized protein</fullName>
    </submittedName>
</protein>
<dbReference type="AlphaFoldDB" id="G0P5A4"/>
<sequence length="338" mass="39446">MLFSVGETSCECNRLYNELKGTRTEMNYEDIFSEICESGIGMILPGCPLFLESQLENRLKLYDMIGETPPEQVTPEPYNVNPCPLCVILDHGEHNQEHRRQNWLEIVENIWKNELSLSNFCFRCLRRLNVNGIGSSCEKWEGYSRNSCQKPDCLMKDPKLWKYHIISNVHSHLACIMGDGCLHQSFSCQLKKIRLELSAMEAYEALSKINLRENSKEELNLILKNVDDAFEQLKNRKTIYEAEELKDMDLEDSFENMDSDSDSDYVEDHYMHYIRKTRYMEEMAEYSLKEEVLGCPMVFDHGIVLNPIVLKELENMDLDSDTDFDSDPVSCYGNYLYF</sequence>
<proteinExistence type="predicted"/>
<evidence type="ECO:0000256" key="1">
    <source>
        <dbReference type="SAM" id="Coils"/>
    </source>
</evidence>
<dbReference type="EMBL" id="GL380078">
    <property type="protein sequence ID" value="EGT45383.1"/>
    <property type="molecule type" value="Genomic_DNA"/>
</dbReference>